<dbReference type="STRING" id="312017.I7M0T9"/>
<keyword evidence="5 9" id="KW-0999">Mitochondrion inner membrane</keyword>
<feature type="transmembrane region" description="Helical" evidence="9">
    <location>
        <begin position="86"/>
        <end position="106"/>
    </location>
</feature>
<dbReference type="Proteomes" id="UP000009168">
    <property type="component" value="Unassembled WGS sequence"/>
</dbReference>
<sequence length="116" mass="13388">MLGIVPILQKRVLGIYNWSPRAKKFLEHPAGPFTIFFWCPLVKWFLTLTNVKELQLPTKQVSSKQQATLALSGLIWTRYSFVITPINYNLAACCIFMSASGFYQLFRKWRAGELLD</sequence>
<evidence type="ECO:0000313" key="10">
    <source>
        <dbReference type="EMBL" id="EAR90930.2"/>
    </source>
</evidence>
<dbReference type="Pfam" id="PF03650">
    <property type="entry name" value="MPC"/>
    <property type="match status" value="1"/>
</dbReference>
<dbReference type="GO" id="GO:0006850">
    <property type="term" value="P:pyruvate import into mitochondria"/>
    <property type="evidence" value="ECO:0007669"/>
    <property type="project" value="InterPro"/>
</dbReference>
<keyword evidence="4 9" id="KW-0812">Transmembrane</keyword>
<dbReference type="eggNOG" id="KOG1589">
    <property type="taxonomic scope" value="Eukaryota"/>
</dbReference>
<dbReference type="RefSeq" id="XP_001011175.2">
    <property type="nucleotide sequence ID" value="XM_001011175.2"/>
</dbReference>
<dbReference type="FunCoup" id="I7M0T9">
    <property type="interactions" value="96"/>
</dbReference>
<evidence type="ECO:0000256" key="2">
    <source>
        <dbReference type="ARBA" id="ARBA00006416"/>
    </source>
</evidence>
<dbReference type="AlphaFoldDB" id="I7M0T9"/>
<evidence type="ECO:0000313" key="11">
    <source>
        <dbReference type="Proteomes" id="UP000009168"/>
    </source>
</evidence>
<evidence type="ECO:0000256" key="9">
    <source>
        <dbReference type="RuleBase" id="RU363100"/>
    </source>
</evidence>
<evidence type="ECO:0000256" key="6">
    <source>
        <dbReference type="ARBA" id="ARBA00022989"/>
    </source>
</evidence>
<dbReference type="EMBL" id="GG662793">
    <property type="protein sequence ID" value="EAR90930.2"/>
    <property type="molecule type" value="Genomic_DNA"/>
</dbReference>
<protein>
    <recommendedName>
        <fullName evidence="9">Mitochondrial pyruvate carrier</fullName>
    </recommendedName>
</protein>
<accession>I7M0T9</accession>
<reference evidence="11" key="1">
    <citation type="journal article" date="2006" name="PLoS Biol.">
        <title>Macronuclear genome sequence of the ciliate Tetrahymena thermophila, a model eukaryote.</title>
        <authorList>
            <person name="Eisen J.A."/>
            <person name="Coyne R.S."/>
            <person name="Wu M."/>
            <person name="Wu D."/>
            <person name="Thiagarajan M."/>
            <person name="Wortman J.R."/>
            <person name="Badger J.H."/>
            <person name="Ren Q."/>
            <person name="Amedeo P."/>
            <person name="Jones K.M."/>
            <person name="Tallon L.J."/>
            <person name="Delcher A.L."/>
            <person name="Salzberg S.L."/>
            <person name="Silva J.C."/>
            <person name="Haas B.J."/>
            <person name="Majoros W.H."/>
            <person name="Farzad M."/>
            <person name="Carlton J.M."/>
            <person name="Smith R.K. Jr."/>
            <person name="Garg J."/>
            <person name="Pearlman R.E."/>
            <person name="Karrer K.M."/>
            <person name="Sun L."/>
            <person name="Manning G."/>
            <person name="Elde N.C."/>
            <person name="Turkewitz A.P."/>
            <person name="Asai D.J."/>
            <person name="Wilkes D.E."/>
            <person name="Wang Y."/>
            <person name="Cai H."/>
            <person name="Collins K."/>
            <person name="Stewart B.A."/>
            <person name="Lee S.R."/>
            <person name="Wilamowska K."/>
            <person name="Weinberg Z."/>
            <person name="Ruzzo W.L."/>
            <person name="Wloga D."/>
            <person name="Gaertig J."/>
            <person name="Frankel J."/>
            <person name="Tsao C.-C."/>
            <person name="Gorovsky M.A."/>
            <person name="Keeling P.J."/>
            <person name="Waller R.F."/>
            <person name="Patron N.J."/>
            <person name="Cherry J.M."/>
            <person name="Stover N.A."/>
            <person name="Krieger C.J."/>
            <person name="del Toro C."/>
            <person name="Ryder H.F."/>
            <person name="Williamson S.C."/>
            <person name="Barbeau R.A."/>
            <person name="Hamilton E.P."/>
            <person name="Orias E."/>
        </authorList>
    </citation>
    <scope>NUCLEOTIDE SEQUENCE [LARGE SCALE GENOMIC DNA]</scope>
    <source>
        <strain evidence="11">SB210</strain>
    </source>
</reference>
<evidence type="ECO:0000256" key="1">
    <source>
        <dbReference type="ARBA" id="ARBA00004448"/>
    </source>
</evidence>
<dbReference type="OrthoDB" id="869189at2759"/>
<comment type="subcellular location">
    <subcellularLocation>
        <location evidence="1 9">Mitochondrion inner membrane</location>
        <topology evidence="1 9">Multi-pass membrane protein</topology>
    </subcellularLocation>
</comment>
<dbReference type="KEGG" id="tet:TTHERM_00145350"/>
<evidence type="ECO:0000256" key="5">
    <source>
        <dbReference type="ARBA" id="ARBA00022792"/>
    </source>
</evidence>
<name>I7M0T9_TETTS</name>
<dbReference type="GeneID" id="7836593"/>
<comment type="function">
    <text evidence="9">Mediates the uptake of pyruvate into mitochondria.</text>
</comment>
<evidence type="ECO:0000256" key="4">
    <source>
        <dbReference type="ARBA" id="ARBA00022692"/>
    </source>
</evidence>
<proteinExistence type="inferred from homology"/>
<keyword evidence="11" id="KW-1185">Reference proteome</keyword>
<dbReference type="InterPro" id="IPR005336">
    <property type="entry name" value="MPC"/>
</dbReference>
<keyword evidence="7 9" id="KW-0496">Mitochondrion</keyword>
<dbReference type="InParanoid" id="I7M0T9"/>
<evidence type="ECO:0000256" key="8">
    <source>
        <dbReference type="ARBA" id="ARBA00023136"/>
    </source>
</evidence>
<keyword evidence="8 9" id="KW-0472">Membrane</keyword>
<gene>
    <name evidence="10" type="ORF">TTHERM_00145350</name>
</gene>
<keyword evidence="6 9" id="KW-1133">Transmembrane helix</keyword>
<organism evidence="10 11">
    <name type="scientific">Tetrahymena thermophila (strain SB210)</name>
    <dbReference type="NCBI Taxonomy" id="312017"/>
    <lineage>
        <taxon>Eukaryota</taxon>
        <taxon>Sar</taxon>
        <taxon>Alveolata</taxon>
        <taxon>Ciliophora</taxon>
        <taxon>Intramacronucleata</taxon>
        <taxon>Oligohymenophorea</taxon>
        <taxon>Hymenostomatida</taxon>
        <taxon>Tetrahymenina</taxon>
        <taxon>Tetrahymenidae</taxon>
        <taxon>Tetrahymena</taxon>
    </lineage>
</organism>
<comment type="similarity">
    <text evidence="2 9">Belongs to the mitochondrial pyruvate carrier (MPC) (TC 2.A.105) family.</text>
</comment>
<comment type="caution">
    <text evidence="9">Lacks conserved residue(s) required for the propagation of feature annotation.</text>
</comment>
<evidence type="ECO:0000256" key="7">
    <source>
        <dbReference type="ARBA" id="ARBA00023128"/>
    </source>
</evidence>
<dbReference type="GO" id="GO:0005743">
    <property type="term" value="C:mitochondrial inner membrane"/>
    <property type="evidence" value="ECO:0007669"/>
    <property type="project" value="UniProtKB-SubCell"/>
</dbReference>
<evidence type="ECO:0000256" key="3">
    <source>
        <dbReference type="ARBA" id="ARBA00022448"/>
    </source>
</evidence>
<keyword evidence="3 9" id="KW-0813">Transport</keyword>